<dbReference type="EMBL" id="MQWD01000001">
    <property type="protein sequence ID" value="PAP75290.1"/>
    <property type="molecule type" value="Genomic_DNA"/>
</dbReference>
<dbReference type="InterPro" id="IPR041657">
    <property type="entry name" value="HTH_17"/>
</dbReference>
<dbReference type="RefSeq" id="WP_179299427.1">
    <property type="nucleotide sequence ID" value="NZ_MQWD01000001.1"/>
</dbReference>
<dbReference type="InterPro" id="IPR009061">
    <property type="entry name" value="DNA-bd_dom_put_sf"/>
</dbReference>
<name>A0A271IW00_9BACT</name>
<dbReference type="Proteomes" id="UP000216339">
    <property type="component" value="Unassembled WGS sequence"/>
</dbReference>
<comment type="caution">
    <text evidence="2">The sequence shown here is derived from an EMBL/GenBank/DDBJ whole genome shotgun (WGS) entry which is preliminary data.</text>
</comment>
<accession>A0A271IW00</accession>
<gene>
    <name evidence="2" type="ORF">BSZ37_01945</name>
</gene>
<keyword evidence="3" id="KW-1185">Reference proteome</keyword>
<organism evidence="2 3">
    <name type="scientific">Rubrivirga marina</name>
    <dbReference type="NCBI Taxonomy" id="1196024"/>
    <lineage>
        <taxon>Bacteria</taxon>
        <taxon>Pseudomonadati</taxon>
        <taxon>Rhodothermota</taxon>
        <taxon>Rhodothermia</taxon>
        <taxon>Rhodothermales</taxon>
        <taxon>Rubricoccaceae</taxon>
        <taxon>Rubrivirga</taxon>
    </lineage>
</organism>
<reference evidence="2 3" key="1">
    <citation type="submission" date="2016-11" db="EMBL/GenBank/DDBJ databases">
        <title>Study of marine rhodopsin-containing bacteria.</title>
        <authorList>
            <person name="Yoshizawa S."/>
            <person name="Kumagai Y."/>
            <person name="Kogure K."/>
        </authorList>
    </citation>
    <scope>NUCLEOTIDE SEQUENCE [LARGE SCALE GENOMIC DNA]</scope>
    <source>
        <strain evidence="2 3">SAORIC-28</strain>
    </source>
</reference>
<feature type="domain" description="Helix-turn-helix" evidence="1">
    <location>
        <begin position="46"/>
        <end position="96"/>
    </location>
</feature>
<proteinExistence type="predicted"/>
<evidence type="ECO:0000259" key="1">
    <source>
        <dbReference type="Pfam" id="PF12728"/>
    </source>
</evidence>
<protein>
    <recommendedName>
        <fullName evidence="1">Helix-turn-helix domain-containing protein</fullName>
    </recommendedName>
</protein>
<dbReference type="SUPFAM" id="SSF46955">
    <property type="entry name" value="Putative DNA-binding domain"/>
    <property type="match status" value="1"/>
</dbReference>
<dbReference type="AlphaFoldDB" id="A0A271IW00"/>
<evidence type="ECO:0000313" key="2">
    <source>
        <dbReference type="EMBL" id="PAP75290.1"/>
    </source>
</evidence>
<evidence type="ECO:0000313" key="3">
    <source>
        <dbReference type="Proteomes" id="UP000216339"/>
    </source>
</evidence>
<dbReference type="Pfam" id="PF12728">
    <property type="entry name" value="HTH_17"/>
    <property type="match status" value="1"/>
</dbReference>
<sequence length="101" mass="11213">MTDFAGVIQELVRTTSEQVAERTARRLLNELVPHLRRSPGRPSIGFLTNREAQAALGVSKATLARWRKDGTLAHSKVGQNVYYAIADVEGLLASRRVRREG</sequence>